<organism evidence="1">
    <name type="scientific">Candidatus Kentrum sp. FW</name>
    <dbReference type="NCBI Taxonomy" id="2126338"/>
    <lineage>
        <taxon>Bacteria</taxon>
        <taxon>Pseudomonadati</taxon>
        <taxon>Pseudomonadota</taxon>
        <taxon>Gammaproteobacteria</taxon>
        <taxon>Candidatus Kentrum</taxon>
    </lineage>
</organism>
<dbReference type="SUPFAM" id="SSF102405">
    <property type="entry name" value="MCP/YpsA-like"/>
    <property type="match status" value="1"/>
</dbReference>
<protein>
    <submittedName>
        <fullName evidence="1">Uncharacterized protein</fullName>
    </submittedName>
</protein>
<gene>
    <name evidence="1" type="ORF">BECKFW1821C_GA0114237_102822</name>
</gene>
<dbReference type="AlphaFoldDB" id="A0A450TSX2"/>
<reference evidence="1" key="1">
    <citation type="submission" date="2019-02" db="EMBL/GenBank/DDBJ databases">
        <authorList>
            <person name="Gruber-Vodicka R. H."/>
            <person name="Seah K. B. B."/>
        </authorList>
    </citation>
    <scope>NUCLEOTIDE SEQUENCE</scope>
    <source>
        <strain evidence="1">BECK_BZ131</strain>
    </source>
</reference>
<name>A0A450TSX2_9GAMM</name>
<sequence length="75" mass="8375">MEKICVFLGSHMGARPDYVSSVRRLADELVARNLGLVYGGAKIGLMVNDDPGRLLDDFENYGAPDFTVWMHEEES</sequence>
<evidence type="ECO:0000313" key="1">
    <source>
        <dbReference type="EMBL" id="VFJ71692.1"/>
    </source>
</evidence>
<proteinExistence type="predicted"/>
<accession>A0A450TSX2</accession>
<dbReference type="EMBL" id="CAADFE010000028">
    <property type="protein sequence ID" value="VFJ71692.1"/>
    <property type="molecule type" value="Genomic_DNA"/>
</dbReference>
<dbReference type="Gene3D" id="3.40.50.450">
    <property type="match status" value="1"/>
</dbReference>